<keyword evidence="3" id="KW-1185">Reference proteome</keyword>
<dbReference type="RefSeq" id="WP_169075041.1">
    <property type="nucleotide sequence ID" value="NZ_JABBXH010000003.1"/>
</dbReference>
<sequence length="145" mass="16284">MKTYLRKSIQTLHFLFAVLLFQSLPTLAKENLSDNHSFSTSISPFVISYFEHPQIEKYKSLIEKSYRDIGIKVTFVQIEGERASLSVQNGLVDADVINDPYVAKSFDNMTAVGPSLTTANIFLICRKEIVCDSSVLKDSTKLVLT</sequence>
<gene>
    <name evidence="2" type="ORF">HII17_08975</name>
</gene>
<feature type="chain" id="PRO_5031157008" evidence="1">
    <location>
        <begin position="29"/>
        <end position="145"/>
    </location>
</feature>
<evidence type="ECO:0000313" key="2">
    <source>
        <dbReference type="EMBL" id="NMP31693.1"/>
    </source>
</evidence>
<proteinExistence type="predicted"/>
<evidence type="ECO:0000256" key="1">
    <source>
        <dbReference type="SAM" id="SignalP"/>
    </source>
</evidence>
<dbReference type="AlphaFoldDB" id="A0A7Y0LBV7"/>
<feature type="signal peptide" evidence="1">
    <location>
        <begin position="1"/>
        <end position="28"/>
    </location>
</feature>
<protein>
    <submittedName>
        <fullName evidence="2">Uncharacterized protein</fullName>
    </submittedName>
</protein>
<keyword evidence="1" id="KW-0732">Signal</keyword>
<name>A0A7Y0LBV7_9GAMM</name>
<organism evidence="2 3">
    <name type="scientific">Thalassotalea algicola</name>
    <dbReference type="NCBI Taxonomy" id="2716224"/>
    <lineage>
        <taxon>Bacteria</taxon>
        <taxon>Pseudomonadati</taxon>
        <taxon>Pseudomonadota</taxon>
        <taxon>Gammaproteobacteria</taxon>
        <taxon>Alteromonadales</taxon>
        <taxon>Colwelliaceae</taxon>
        <taxon>Thalassotalea</taxon>
    </lineage>
</organism>
<dbReference type="EMBL" id="JABBXH010000003">
    <property type="protein sequence ID" value="NMP31693.1"/>
    <property type="molecule type" value="Genomic_DNA"/>
</dbReference>
<comment type="caution">
    <text evidence="2">The sequence shown here is derived from an EMBL/GenBank/DDBJ whole genome shotgun (WGS) entry which is preliminary data.</text>
</comment>
<dbReference type="Proteomes" id="UP000568664">
    <property type="component" value="Unassembled WGS sequence"/>
</dbReference>
<reference evidence="2 3" key="1">
    <citation type="submission" date="2020-04" db="EMBL/GenBank/DDBJ databases">
        <title>Thalassotalea sp. M1531, isolated from the surface of marine red alga.</title>
        <authorList>
            <person name="Pang L."/>
            <person name="Lu D.-C."/>
        </authorList>
    </citation>
    <scope>NUCLEOTIDE SEQUENCE [LARGE SCALE GENOMIC DNA]</scope>
    <source>
        <strain evidence="2 3">M1531</strain>
    </source>
</reference>
<evidence type="ECO:0000313" key="3">
    <source>
        <dbReference type="Proteomes" id="UP000568664"/>
    </source>
</evidence>
<accession>A0A7Y0LBV7</accession>